<dbReference type="NCBIfam" id="TIGR01575">
    <property type="entry name" value="rimI"/>
    <property type="match status" value="1"/>
</dbReference>
<dbReference type="InterPro" id="IPR000905">
    <property type="entry name" value="Gcp-like_dom"/>
</dbReference>
<dbReference type="GO" id="GO:0002949">
    <property type="term" value="P:tRNA threonylcarbamoyladenosine modification"/>
    <property type="evidence" value="ECO:0007669"/>
    <property type="project" value="InterPro"/>
</dbReference>
<dbReference type="InterPro" id="IPR043690">
    <property type="entry name" value="RimI"/>
</dbReference>
<dbReference type="InterPro" id="IPR022496">
    <property type="entry name" value="T6A_TsaB"/>
</dbReference>
<keyword evidence="5" id="KW-1185">Reference proteome</keyword>
<dbReference type="AlphaFoldDB" id="A0A4R3VA49"/>
<dbReference type="GO" id="GO:0005737">
    <property type="term" value="C:cytoplasm"/>
    <property type="evidence" value="ECO:0007669"/>
    <property type="project" value="UniProtKB-SubCell"/>
</dbReference>
<dbReference type="SUPFAM" id="SSF53067">
    <property type="entry name" value="Actin-like ATPase domain"/>
    <property type="match status" value="2"/>
</dbReference>
<feature type="binding site" evidence="2">
    <location>
        <begin position="336"/>
        <end position="341"/>
    </location>
    <ligand>
        <name>acetyl-CoA</name>
        <dbReference type="ChEBI" id="CHEBI:57288"/>
    </ligand>
</feature>
<dbReference type="HAMAP" id="MF_02210">
    <property type="entry name" value="RimI"/>
    <property type="match status" value="1"/>
</dbReference>
<comment type="caution">
    <text evidence="4">The sequence shown here is derived from an EMBL/GenBank/DDBJ whole genome shotgun (WGS) entry which is preliminary data.</text>
</comment>
<dbReference type="NCBIfam" id="TIGR03725">
    <property type="entry name" value="T6A_YeaZ"/>
    <property type="match status" value="1"/>
</dbReference>
<dbReference type="Pfam" id="PF00814">
    <property type="entry name" value="TsaD"/>
    <property type="match status" value="1"/>
</dbReference>
<evidence type="ECO:0000256" key="2">
    <source>
        <dbReference type="HAMAP-Rule" id="MF_02210"/>
    </source>
</evidence>
<feature type="active site" description="Proton acceptor" evidence="2">
    <location>
        <position position="362"/>
    </location>
</feature>
<reference evidence="4 5" key="1">
    <citation type="submission" date="2019-03" db="EMBL/GenBank/DDBJ databases">
        <title>Genomic Encyclopedia of Type Strains, Phase IV (KMG-IV): sequencing the most valuable type-strain genomes for metagenomic binning, comparative biology and taxonomic classification.</title>
        <authorList>
            <person name="Goeker M."/>
        </authorList>
    </citation>
    <scope>NUCLEOTIDE SEQUENCE [LARGE SCALE GENOMIC DNA]</scope>
    <source>
        <strain evidence="4 5">DSM 100048</strain>
    </source>
</reference>
<dbReference type="SUPFAM" id="SSF55729">
    <property type="entry name" value="Acyl-CoA N-acyltransferases (Nat)"/>
    <property type="match status" value="1"/>
</dbReference>
<name>A0A4R3VA49_9BURK</name>
<dbReference type="CDD" id="cd04301">
    <property type="entry name" value="NAT_SF"/>
    <property type="match status" value="1"/>
</dbReference>
<dbReference type="GO" id="GO:0008999">
    <property type="term" value="F:protein-N-terminal-alanine acetyltransferase activity"/>
    <property type="evidence" value="ECO:0007669"/>
    <property type="project" value="UniProtKB-UniRule"/>
</dbReference>
<dbReference type="Proteomes" id="UP000294692">
    <property type="component" value="Unassembled WGS sequence"/>
</dbReference>
<comment type="similarity">
    <text evidence="2">Belongs to the acetyltransferase family. RimI subfamily.</text>
</comment>
<dbReference type="RefSeq" id="WP_132475366.1">
    <property type="nucleotide sequence ID" value="NZ_JBHRVM010000001.1"/>
</dbReference>
<dbReference type="Gene3D" id="3.40.630.30">
    <property type="match status" value="1"/>
</dbReference>
<sequence length="421" mass="44600">MDVHIVAFETSTAHCDVAVLSCLQGEIRLVSRFHDGAAEHAQHVLPMVDALLRQAGIDRGRLCAVAFGQGPGGFTGLRVACGLAQGMAFALGIPVIPVPSLLAMAEQDFTGQGGESVRLVLQDARMEELYAAAYARDGASGRWSTVHAPCLLGREDAGAWVAHIRREGVGSAFRLLGDGVDAFPELAALPGLDAVGSERLPQAAAVARLAHAAWLRGETLDPALAAPLYVRDKVAYTTREREQGKGGNPRAGAQAASAGAIAIADMTNAHVAQAAEIERSVQTHPWTEKNFHDALAAGYGAWVAVQEGRVAGFCLQMLAPDVAHLLLIAVDRRCQRRGVGAQLLAHAEAHALQQGLASIILEVRRSNLRAQAFYREHGFAELSVRKGYYPAQDGAREDALVLQKILPSEEMSRVSGGGVVS</sequence>
<gene>
    <name evidence="2" type="primary">rimI</name>
    <name evidence="4" type="ORF">EV686_103224</name>
</gene>
<evidence type="ECO:0000313" key="4">
    <source>
        <dbReference type="EMBL" id="TCV00643.1"/>
    </source>
</evidence>
<evidence type="ECO:0000313" key="5">
    <source>
        <dbReference type="Proteomes" id="UP000294692"/>
    </source>
</evidence>
<feature type="binding site" evidence="2">
    <location>
        <position position="367"/>
    </location>
    <ligand>
        <name>acetyl-CoA</name>
        <dbReference type="ChEBI" id="CHEBI:57288"/>
    </ligand>
</feature>
<dbReference type="CDD" id="cd24032">
    <property type="entry name" value="ASKHA_NBD_TsaB"/>
    <property type="match status" value="1"/>
</dbReference>
<dbReference type="InterPro" id="IPR000182">
    <property type="entry name" value="GNAT_dom"/>
</dbReference>
<feature type="domain" description="N-acetyltransferase" evidence="3">
    <location>
        <begin position="261"/>
        <end position="407"/>
    </location>
</feature>
<dbReference type="OrthoDB" id="9796919at2"/>
<organism evidence="4 5">
    <name type="scientific">Paracandidimonas soli</name>
    <dbReference type="NCBI Taxonomy" id="1917182"/>
    <lineage>
        <taxon>Bacteria</taxon>
        <taxon>Pseudomonadati</taxon>
        <taxon>Pseudomonadota</taxon>
        <taxon>Betaproteobacteria</taxon>
        <taxon>Burkholderiales</taxon>
        <taxon>Alcaligenaceae</taxon>
        <taxon>Paracandidimonas</taxon>
    </lineage>
</organism>
<dbReference type="PROSITE" id="PS51186">
    <property type="entry name" value="GNAT"/>
    <property type="match status" value="1"/>
</dbReference>
<evidence type="ECO:0000256" key="1">
    <source>
        <dbReference type="ARBA" id="ARBA00022679"/>
    </source>
</evidence>
<dbReference type="EC" id="2.3.1.266" evidence="2"/>
<keyword evidence="2" id="KW-0012">Acyltransferase</keyword>
<keyword evidence="2" id="KW-0963">Cytoplasm</keyword>
<feature type="binding site" evidence="2">
    <location>
        <begin position="328"/>
        <end position="330"/>
    </location>
    <ligand>
        <name>acetyl-CoA</name>
        <dbReference type="ChEBI" id="CHEBI:57288"/>
    </ligand>
</feature>
<proteinExistence type="inferred from homology"/>
<comment type="catalytic activity">
    <reaction evidence="2">
        <text>N-terminal L-alanyl-[ribosomal protein bS18] + acetyl-CoA = N-terminal N(alpha)-acetyl-L-alanyl-[ribosomal protein bS18] + CoA + H(+)</text>
        <dbReference type="Rhea" id="RHEA:43756"/>
        <dbReference type="Rhea" id="RHEA-COMP:10676"/>
        <dbReference type="Rhea" id="RHEA-COMP:10677"/>
        <dbReference type="ChEBI" id="CHEBI:15378"/>
        <dbReference type="ChEBI" id="CHEBI:57287"/>
        <dbReference type="ChEBI" id="CHEBI:57288"/>
        <dbReference type="ChEBI" id="CHEBI:64718"/>
        <dbReference type="ChEBI" id="CHEBI:83683"/>
        <dbReference type="EC" id="2.3.1.266"/>
    </reaction>
</comment>
<protein>
    <recommendedName>
        <fullName evidence="2">[Ribosomal protein bS18]-alanine N-acetyltransferase</fullName>
        <ecNumber evidence="2">2.3.1.266</ecNumber>
    </recommendedName>
</protein>
<feature type="active site" description="Proton donor" evidence="2">
    <location>
        <position position="374"/>
    </location>
</feature>
<keyword evidence="1 2" id="KW-0808">Transferase</keyword>
<dbReference type="Pfam" id="PF00583">
    <property type="entry name" value="Acetyltransf_1"/>
    <property type="match status" value="1"/>
</dbReference>
<dbReference type="InterPro" id="IPR050769">
    <property type="entry name" value="NAT_camello-type"/>
</dbReference>
<dbReference type="InterPro" id="IPR043129">
    <property type="entry name" value="ATPase_NBD"/>
</dbReference>
<dbReference type="InterPro" id="IPR006464">
    <property type="entry name" value="AcTrfase_RimI/Ard1"/>
</dbReference>
<dbReference type="InterPro" id="IPR016181">
    <property type="entry name" value="Acyl_CoA_acyltransferase"/>
</dbReference>
<accession>A0A4R3VA49</accession>
<dbReference type="PANTHER" id="PTHR13947">
    <property type="entry name" value="GNAT FAMILY N-ACETYLTRANSFERASE"/>
    <property type="match status" value="1"/>
</dbReference>
<dbReference type="Gene3D" id="3.30.420.40">
    <property type="match status" value="2"/>
</dbReference>
<dbReference type="PANTHER" id="PTHR13947:SF37">
    <property type="entry name" value="LD18367P"/>
    <property type="match status" value="1"/>
</dbReference>
<comment type="subcellular location">
    <subcellularLocation>
        <location evidence="2">Cytoplasm</location>
    </subcellularLocation>
</comment>
<evidence type="ECO:0000259" key="3">
    <source>
        <dbReference type="PROSITE" id="PS51186"/>
    </source>
</evidence>
<comment type="function">
    <text evidence="2">Acetylates the N-terminal alanine of ribosomal protein bS18.</text>
</comment>
<dbReference type="EMBL" id="SMBX01000003">
    <property type="protein sequence ID" value="TCV00643.1"/>
    <property type="molecule type" value="Genomic_DNA"/>
</dbReference>